<evidence type="ECO:0000256" key="2">
    <source>
        <dbReference type="ARBA" id="ARBA00022771"/>
    </source>
</evidence>
<keyword evidence="8" id="KW-1185">Reference proteome</keyword>
<feature type="compositionally biased region" description="Polar residues" evidence="5">
    <location>
        <begin position="536"/>
        <end position="547"/>
    </location>
</feature>
<dbReference type="VEuPathDB" id="FungiDB:LCOR_09870.1"/>
<dbReference type="Proteomes" id="UP000027586">
    <property type="component" value="Unassembled WGS sequence"/>
</dbReference>
<name>A0A068S9M6_9FUNG</name>
<evidence type="ECO:0000256" key="5">
    <source>
        <dbReference type="SAM" id="MobiDB-lite"/>
    </source>
</evidence>
<dbReference type="EMBL" id="CBTN010000064">
    <property type="protein sequence ID" value="CDH59033.1"/>
    <property type="molecule type" value="Genomic_DNA"/>
</dbReference>
<dbReference type="Gene3D" id="3.30.50.10">
    <property type="entry name" value="Erythroid Transcription Factor GATA-1, subunit A"/>
    <property type="match status" value="1"/>
</dbReference>
<dbReference type="GO" id="GO:0008270">
    <property type="term" value="F:zinc ion binding"/>
    <property type="evidence" value="ECO:0007669"/>
    <property type="project" value="UniProtKB-KW"/>
</dbReference>
<dbReference type="GO" id="GO:0006355">
    <property type="term" value="P:regulation of DNA-templated transcription"/>
    <property type="evidence" value="ECO:0007669"/>
    <property type="project" value="InterPro"/>
</dbReference>
<evidence type="ECO:0000259" key="6">
    <source>
        <dbReference type="PROSITE" id="PS50114"/>
    </source>
</evidence>
<evidence type="ECO:0000313" key="7">
    <source>
        <dbReference type="EMBL" id="CDH59033.1"/>
    </source>
</evidence>
<accession>A0A068S9M6</accession>
<dbReference type="InterPro" id="IPR013088">
    <property type="entry name" value="Znf_NHR/GATA"/>
</dbReference>
<sequence length="627" mass="69598">MMSQSLFNLMHPEEVDLARKDLAKFIDSQAFGGSITRCRLRNVLIPDTASFEVVDQWMVMDIVMYIIDHQTLLVLFHVDRVDEGSPLQQPQPSTTITHTSTCGETLFHETNDAEVLRSILNRDSHPKDCAPRRGLCIFNSCTKAVLLSYPYAYHDDDNDARLSALSRLIGNGFDASCVQCSRQKTYTHSNSIGAIQPIDHIIIPYGHITFTISNDSSSSSSHHQQQHVAAQNSLVYPPNEMTVQQRPPLVHTFSDPSSNRLPRLQDITTLAQSCFIGRHGTPEVENEHGRSMMMIDDEMATPSTIASNHPQVKHRVDDIDEYYKQRVMGSGLCRPAISINADANDRELSVLSHKNASHPIRQRPFVPYARRNSTAITTRYSPPPSPQPHSAFRAGGNGNSSWNTTVQQNQPPSPSSPSMKQHHNTARRCISSPHIAPPTKPMATVRRRHSSSAKTNFCTSRSQRYASSSSCAASVSQHHVNHCESCGTTSSPEWRKGPSGHKTYCNACGLRYWRSVARKEKMMAQQQKARNEQRTAHNNHYQQQQQFSPISATITNSTPPSPSSSCSSSSPLSPASPAPIMVTANATASVAYADNNNRRYDTSSPSSTNMHHPHLQPAWGLHSKVTH</sequence>
<keyword evidence="1" id="KW-0479">Metal-binding</keyword>
<evidence type="ECO:0000256" key="3">
    <source>
        <dbReference type="ARBA" id="ARBA00022833"/>
    </source>
</evidence>
<comment type="caution">
    <text evidence="7">The sequence shown here is derived from an EMBL/GenBank/DDBJ whole genome shotgun (WGS) entry which is preliminary data.</text>
</comment>
<keyword evidence="2 4" id="KW-0863">Zinc-finger</keyword>
<evidence type="ECO:0000256" key="4">
    <source>
        <dbReference type="PROSITE-ProRule" id="PRU00094"/>
    </source>
</evidence>
<feature type="domain" description="GATA-type" evidence="6">
    <location>
        <begin position="483"/>
        <end position="534"/>
    </location>
</feature>
<dbReference type="STRING" id="1263082.A0A068S9M6"/>
<feature type="compositionally biased region" description="Polar residues" evidence="5">
    <location>
        <begin position="399"/>
        <end position="410"/>
    </location>
</feature>
<dbReference type="GO" id="GO:0043565">
    <property type="term" value="F:sequence-specific DNA binding"/>
    <property type="evidence" value="ECO:0007669"/>
    <property type="project" value="InterPro"/>
</dbReference>
<dbReference type="InterPro" id="IPR051140">
    <property type="entry name" value="GATA_TF"/>
</dbReference>
<dbReference type="PROSITE" id="PS50114">
    <property type="entry name" value="GATA_ZN_FINGER_2"/>
    <property type="match status" value="1"/>
</dbReference>
<dbReference type="SMART" id="SM00401">
    <property type="entry name" value="ZnF_GATA"/>
    <property type="match status" value="1"/>
</dbReference>
<gene>
    <name evidence="7" type="ORF">LCOR_09870.1</name>
</gene>
<feature type="compositionally biased region" description="Low complexity" evidence="5">
    <location>
        <begin position="548"/>
        <end position="578"/>
    </location>
</feature>
<protein>
    <recommendedName>
        <fullName evidence="6">GATA-type domain-containing protein</fullName>
    </recommendedName>
</protein>
<organism evidence="7 8">
    <name type="scientific">Lichtheimia corymbifera JMRC:FSU:9682</name>
    <dbReference type="NCBI Taxonomy" id="1263082"/>
    <lineage>
        <taxon>Eukaryota</taxon>
        <taxon>Fungi</taxon>
        <taxon>Fungi incertae sedis</taxon>
        <taxon>Mucoromycota</taxon>
        <taxon>Mucoromycotina</taxon>
        <taxon>Mucoromycetes</taxon>
        <taxon>Mucorales</taxon>
        <taxon>Lichtheimiaceae</taxon>
        <taxon>Lichtheimia</taxon>
    </lineage>
</organism>
<dbReference type="CDD" id="cd00202">
    <property type="entry name" value="ZnF_GATA"/>
    <property type="match status" value="1"/>
</dbReference>
<dbReference type="PROSITE" id="PS00344">
    <property type="entry name" value="GATA_ZN_FINGER_1"/>
    <property type="match status" value="1"/>
</dbReference>
<feature type="region of interest" description="Disordered" evidence="5">
    <location>
        <begin position="596"/>
        <end position="627"/>
    </location>
</feature>
<dbReference type="Pfam" id="PF00320">
    <property type="entry name" value="GATA"/>
    <property type="match status" value="1"/>
</dbReference>
<evidence type="ECO:0000313" key="8">
    <source>
        <dbReference type="Proteomes" id="UP000027586"/>
    </source>
</evidence>
<dbReference type="AlphaFoldDB" id="A0A068S9M6"/>
<dbReference type="PANTHER" id="PTHR45658">
    <property type="entry name" value="GATA TRANSCRIPTION FACTOR"/>
    <property type="match status" value="1"/>
</dbReference>
<dbReference type="SUPFAM" id="SSF57716">
    <property type="entry name" value="Glucocorticoid receptor-like (DNA-binding domain)"/>
    <property type="match status" value="1"/>
</dbReference>
<dbReference type="InterPro" id="IPR000679">
    <property type="entry name" value="Znf_GATA"/>
</dbReference>
<reference evidence="7" key="1">
    <citation type="submission" date="2013-08" db="EMBL/GenBank/DDBJ databases">
        <title>Gene expansion shapes genome architecture in the human pathogen Lichtheimia corymbifera: an evolutionary genomics analysis in the ancient terrestrial Mucorales (Mucoromycotina).</title>
        <authorList>
            <person name="Schwartze V.U."/>
            <person name="Winter S."/>
            <person name="Shelest E."/>
            <person name="Marcet-Houben M."/>
            <person name="Horn F."/>
            <person name="Wehner S."/>
            <person name="Hoffmann K."/>
            <person name="Riege K."/>
            <person name="Sammeth M."/>
            <person name="Nowrousian M."/>
            <person name="Valiante V."/>
            <person name="Linde J."/>
            <person name="Jacobsen I.D."/>
            <person name="Marz M."/>
            <person name="Brakhage A.A."/>
            <person name="Gabaldon T."/>
            <person name="Bocker S."/>
            <person name="Voigt K."/>
        </authorList>
    </citation>
    <scope>NUCLEOTIDE SEQUENCE [LARGE SCALE GENOMIC DNA]</scope>
    <source>
        <strain evidence="7">FSU 9682</strain>
    </source>
</reference>
<dbReference type="PANTHER" id="PTHR45658:SF18">
    <property type="entry name" value="PROTEIN GAT2"/>
    <property type="match status" value="1"/>
</dbReference>
<feature type="region of interest" description="Disordered" evidence="5">
    <location>
        <begin position="521"/>
        <end position="578"/>
    </location>
</feature>
<evidence type="ECO:0000256" key="1">
    <source>
        <dbReference type="ARBA" id="ARBA00022723"/>
    </source>
</evidence>
<keyword evidence="3" id="KW-0862">Zinc</keyword>
<feature type="region of interest" description="Disordered" evidence="5">
    <location>
        <begin position="376"/>
        <end position="457"/>
    </location>
</feature>
<proteinExistence type="predicted"/>
<dbReference type="OrthoDB" id="2162994at2759"/>